<evidence type="ECO:0000256" key="5">
    <source>
        <dbReference type="SAM" id="MobiDB-lite"/>
    </source>
</evidence>
<dbReference type="GO" id="GO:0016926">
    <property type="term" value="P:protein desumoylation"/>
    <property type="evidence" value="ECO:0000318"/>
    <property type="project" value="GO_Central"/>
</dbReference>
<reference evidence="7" key="2">
    <citation type="submission" date="2018-10" db="UniProtKB">
        <authorList>
            <consortium name="EnsemblPlants"/>
        </authorList>
    </citation>
    <scope>IDENTIFICATION</scope>
</reference>
<comment type="similarity">
    <text evidence="1">Belongs to the peptidase C48 family.</text>
</comment>
<dbReference type="Gramene" id="TraesCS3B02G594600.1">
    <property type="protein sequence ID" value="TraesCS3B02G594600.1"/>
    <property type="gene ID" value="TraesCS3B02G594600"/>
</dbReference>
<dbReference type="PANTHER" id="PTHR12606">
    <property type="entry name" value="SENTRIN/SUMO-SPECIFIC PROTEASE"/>
    <property type="match status" value="1"/>
</dbReference>
<dbReference type="STRING" id="4565.A0A3B6G2E0"/>
<dbReference type="OrthoDB" id="695123at2759"/>
<evidence type="ECO:0000256" key="4">
    <source>
        <dbReference type="ARBA" id="ARBA00022807"/>
    </source>
</evidence>
<evidence type="ECO:0000313" key="8">
    <source>
        <dbReference type="Proteomes" id="UP000019116"/>
    </source>
</evidence>
<evidence type="ECO:0000256" key="3">
    <source>
        <dbReference type="ARBA" id="ARBA00022801"/>
    </source>
</evidence>
<feature type="region of interest" description="Disordered" evidence="5">
    <location>
        <begin position="1"/>
        <end position="91"/>
    </location>
</feature>
<dbReference type="InterPro" id="IPR003653">
    <property type="entry name" value="Peptidase_C48_C"/>
</dbReference>
<dbReference type="Gramene" id="TraesCS3B03G1486300.1">
    <property type="protein sequence ID" value="TraesCS3B03G1486300.1.CDS"/>
    <property type="gene ID" value="TraesCS3B03G1486300"/>
</dbReference>
<evidence type="ECO:0000256" key="2">
    <source>
        <dbReference type="ARBA" id="ARBA00022670"/>
    </source>
</evidence>
<dbReference type="PROSITE" id="PS50600">
    <property type="entry name" value="ULP_PROTEASE"/>
    <property type="match status" value="1"/>
</dbReference>
<evidence type="ECO:0000259" key="6">
    <source>
        <dbReference type="PROSITE" id="PS50600"/>
    </source>
</evidence>
<organism evidence="7">
    <name type="scientific">Triticum aestivum</name>
    <name type="common">Wheat</name>
    <dbReference type="NCBI Taxonomy" id="4565"/>
    <lineage>
        <taxon>Eukaryota</taxon>
        <taxon>Viridiplantae</taxon>
        <taxon>Streptophyta</taxon>
        <taxon>Embryophyta</taxon>
        <taxon>Tracheophyta</taxon>
        <taxon>Spermatophyta</taxon>
        <taxon>Magnoliopsida</taxon>
        <taxon>Liliopsida</taxon>
        <taxon>Poales</taxon>
        <taxon>Poaceae</taxon>
        <taxon>BOP clade</taxon>
        <taxon>Pooideae</taxon>
        <taxon>Triticodae</taxon>
        <taxon>Triticeae</taxon>
        <taxon>Triticinae</taxon>
        <taxon>Triticum</taxon>
    </lineage>
</organism>
<dbReference type="Proteomes" id="UP000019116">
    <property type="component" value="Chromosome 3B"/>
</dbReference>
<dbReference type="GO" id="GO:0016929">
    <property type="term" value="F:deSUMOylase activity"/>
    <property type="evidence" value="ECO:0000318"/>
    <property type="project" value="GO_Central"/>
</dbReference>
<dbReference type="Gene3D" id="3.40.395.10">
    <property type="entry name" value="Adenoviral Proteinase, Chain A"/>
    <property type="match status" value="1"/>
</dbReference>
<dbReference type="InterPro" id="IPR038765">
    <property type="entry name" value="Papain-like_cys_pep_sf"/>
</dbReference>
<reference evidence="7" key="1">
    <citation type="submission" date="2018-08" db="EMBL/GenBank/DDBJ databases">
        <authorList>
            <person name="Rossello M."/>
        </authorList>
    </citation>
    <scope>NUCLEOTIDE SEQUENCE [LARGE SCALE GENOMIC DNA]</scope>
    <source>
        <strain evidence="7">cv. Chinese Spring</strain>
    </source>
</reference>
<dbReference type="GO" id="GO:0005634">
    <property type="term" value="C:nucleus"/>
    <property type="evidence" value="ECO:0000318"/>
    <property type="project" value="GO_Central"/>
</dbReference>
<evidence type="ECO:0000256" key="1">
    <source>
        <dbReference type="ARBA" id="ARBA00005234"/>
    </source>
</evidence>
<protein>
    <recommendedName>
        <fullName evidence="6">Ubiquitin-like protease family profile domain-containing protein</fullName>
    </recommendedName>
</protein>
<feature type="domain" description="Ubiquitin-like protease family profile" evidence="6">
    <location>
        <begin position="131"/>
        <end position="337"/>
    </location>
</feature>
<dbReference type="SUPFAM" id="SSF54001">
    <property type="entry name" value="Cysteine proteinases"/>
    <property type="match status" value="1"/>
</dbReference>
<feature type="compositionally biased region" description="Basic and acidic residues" evidence="5">
    <location>
        <begin position="46"/>
        <end position="80"/>
    </location>
</feature>
<dbReference type="Gramene" id="TraesWEE_scaffold_075202_01G000300.1">
    <property type="protein sequence ID" value="TraesWEE_scaffold_075202_01G000300.1"/>
    <property type="gene ID" value="TraesWEE_scaffold_075202_01G000300"/>
</dbReference>
<proteinExistence type="inferred from homology"/>
<dbReference type="PANTHER" id="PTHR12606:SF155">
    <property type="entry name" value="OS04G0316900 PROTEIN"/>
    <property type="match status" value="1"/>
</dbReference>
<dbReference type="EnsemblPlants" id="TraesCS3B02G594600.1">
    <property type="protein sequence ID" value="TraesCS3B02G594600.1"/>
    <property type="gene ID" value="TraesCS3B02G594600"/>
</dbReference>
<dbReference type="Gramene" id="TraesCLE_scaffold_053866_01G000500.1">
    <property type="protein sequence ID" value="TraesCLE_scaffold_053866_01G000500.1"/>
    <property type="gene ID" value="TraesCLE_scaffold_053866_01G000500"/>
</dbReference>
<evidence type="ECO:0000313" key="7">
    <source>
        <dbReference type="EnsemblPlants" id="TraesCS3B02G594600.1"/>
    </source>
</evidence>
<keyword evidence="3" id="KW-0378">Hydrolase</keyword>
<name>A0A3B6G2E0_WHEAT</name>
<keyword evidence="8" id="KW-1185">Reference proteome</keyword>
<keyword evidence="4" id="KW-0788">Thiol protease</keyword>
<sequence>MKGKRNNNFYFPGTGNLQARQMLDGSSADKSEEISMDSLNTRIKKAKESGTKENDGNAKESGTKENDGNAKESGTKENDGKRKRKKSKYVLSPFQQIGGRKRPKKSLFGIRDVLINTDYITEDHIEAAKVYIKTLSDSAKLSRKTVVHMTGIAGETCTPDMLQAIIAKKWLHGAVINSYCNHMQTHNPRPDRHILSSWVSHWLILRAEGKVKNSKHHFMEHFTNQTKMVSRVNEEYFIRDKAYFPFHVEEKHWITFLMHNKKKEFQVLNSTGKCSKAVLKKIRQLRAEIAKDTLEVNSLVQLEHPDVSSWPINEYDMPLQKDGVSCGLFVVKCIQNWNGDEWIFDFDQPEVNASRGRILAEILFSECNTMETVKEKILKIMDKN</sequence>
<keyword evidence="2" id="KW-0645">Protease</keyword>
<dbReference type="OMA" id="IRATMIN"/>
<dbReference type="AlphaFoldDB" id="A0A3B6G2E0"/>
<dbReference type="GO" id="GO:0006508">
    <property type="term" value="P:proteolysis"/>
    <property type="evidence" value="ECO:0007669"/>
    <property type="project" value="UniProtKB-KW"/>
</dbReference>
<accession>A0A3B6G2E0</accession>
<dbReference type="Pfam" id="PF02902">
    <property type="entry name" value="Peptidase_C48"/>
    <property type="match status" value="1"/>
</dbReference>